<sequence>MERAPLQTYGSALVFSPAMSEVKKMLWDARLPFIYWDAHRQTLEGHDGPFTAIAFSPDGKMLASASFDDTMRLWDMGTGTPRQTLKSHGGPVMVIALSPDGKIVALASHDGTLRLWDVAAGTPRQTLESCDNWLRGNWARAVAFSPVPLREHDNGSEQAHA</sequence>
<dbReference type="AlphaFoldDB" id="A0AB34FCF3"/>
<dbReference type="PROSITE" id="PS50082">
    <property type="entry name" value="WD_REPEATS_2"/>
    <property type="match status" value="2"/>
</dbReference>
<evidence type="ECO:0000313" key="5">
    <source>
        <dbReference type="Proteomes" id="UP001163105"/>
    </source>
</evidence>
<keyword evidence="1 3" id="KW-0853">WD repeat</keyword>
<dbReference type="PROSITE" id="PS50294">
    <property type="entry name" value="WD_REPEATS_REGION"/>
    <property type="match status" value="2"/>
</dbReference>
<proteinExistence type="predicted"/>
<keyword evidence="5" id="KW-1185">Reference proteome</keyword>
<reference evidence="4" key="1">
    <citation type="submission" date="2023-01" db="EMBL/GenBank/DDBJ databases">
        <title>The growth and conidiation of Purpureocillium lavendulum are regulated by nitrogen source and histone H3K14 acetylation.</title>
        <authorList>
            <person name="Tang P."/>
            <person name="Han J."/>
            <person name="Zhang C."/>
            <person name="Tang P."/>
            <person name="Qi F."/>
            <person name="Zhang K."/>
            <person name="Liang L."/>
        </authorList>
    </citation>
    <scope>NUCLEOTIDE SEQUENCE</scope>
    <source>
        <strain evidence="4">YMF1.00683</strain>
    </source>
</reference>
<keyword evidence="2" id="KW-0677">Repeat</keyword>
<evidence type="ECO:0000256" key="1">
    <source>
        <dbReference type="ARBA" id="ARBA00022574"/>
    </source>
</evidence>
<dbReference type="SUPFAM" id="SSF50978">
    <property type="entry name" value="WD40 repeat-like"/>
    <property type="match status" value="1"/>
</dbReference>
<dbReference type="SMART" id="SM00320">
    <property type="entry name" value="WD40"/>
    <property type="match status" value="2"/>
</dbReference>
<dbReference type="Gene3D" id="2.130.10.10">
    <property type="entry name" value="YVTN repeat-like/Quinoprotein amine dehydrogenase"/>
    <property type="match status" value="1"/>
</dbReference>
<organism evidence="4 5">
    <name type="scientific">Purpureocillium lavendulum</name>
    <dbReference type="NCBI Taxonomy" id="1247861"/>
    <lineage>
        <taxon>Eukaryota</taxon>
        <taxon>Fungi</taxon>
        <taxon>Dikarya</taxon>
        <taxon>Ascomycota</taxon>
        <taxon>Pezizomycotina</taxon>
        <taxon>Sordariomycetes</taxon>
        <taxon>Hypocreomycetidae</taxon>
        <taxon>Hypocreales</taxon>
        <taxon>Ophiocordycipitaceae</taxon>
        <taxon>Purpureocillium</taxon>
    </lineage>
</organism>
<accession>A0AB34FCF3</accession>
<dbReference type="PROSITE" id="PS00678">
    <property type="entry name" value="WD_REPEATS_1"/>
    <property type="match status" value="2"/>
</dbReference>
<dbReference type="PANTHER" id="PTHR19848">
    <property type="entry name" value="WD40 REPEAT PROTEIN"/>
    <property type="match status" value="1"/>
</dbReference>
<dbReference type="PANTHER" id="PTHR19848:SF8">
    <property type="entry name" value="F-BOX AND WD REPEAT DOMAIN CONTAINING 7"/>
    <property type="match status" value="1"/>
</dbReference>
<dbReference type="EMBL" id="JAQHRD010000020">
    <property type="protein sequence ID" value="KAJ6436565.1"/>
    <property type="molecule type" value="Genomic_DNA"/>
</dbReference>
<dbReference type="InterPro" id="IPR019775">
    <property type="entry name" value="WD40_repeat_CS"/>
</dbReference>
<name>A0AB34FCF3_9HYPO</name>
<feature type="repeat" description="WD" evidence="3">
    <location>
        <begin position="43"/>
        <end position="84"/>
    </location>
</feature>
<gene>
    <name evidence="4" type="ORF">O9K51_10934</name>
</gene>
<protein>
    <submittedName>
        <fullName evidence="4">Uncharacterized protein</fullName>
    </submittedName>
</protein>
<dbReference type="Proteomes" id="UP001163105">
    <property type="component" value="Unassembled WGS sequence"/>
</dbReference>
<dbReference type="Pfam" id="PF00400">
    <property type="entry name" value="WD40"/>
    <property type="match status" value="2"/>
</dbReference>
<dbReference type="InterPro" id="IPR015943">
    <property type="entry name" value="WD40/YVTN_repeat-like_dom_sf"/>
</dbReference>
<dbReference type="InterPro" id="IPR036322">
    <property type="entry name" value="WD40_repeat_dom_sf"/>
</dbReference>
<feature type="repeat" description="WD" evidence="3">
    <location>
        <begin position="85"/>
        <end position="126"/>
    </location>
</feature>
<evidence type="ECO:0000256" key="3">
    <source>
        <dbReference type="PROSITE-ProRule" id="PRU00221"/>
    </source>
</evidence>
<evidence type="ECO:0000313" key="4">
    <source>
        <dbReference type="EMBL" id="KAJ6436565.1"/>
    </source>
</evidence>
<evidence type="ECO:0000256" key="2">
    <source>
        <dbReference type="ARBA" id="ARBA00022737"/>
    </source>
</evidence>
<comment type="caution">
    <text evidence="4">The sequence shown here is derived from an EMBL/GenBank/DDBJ whole genome shotgun (WGS) entry which is preliminary data.</text>
</comment>
<dbReference type="InterPro" id="IPR001680">
    <property type="entry name" value="WD40_rpt"/>
</dbReference>